<feature type="binding site" evidence="3">
    <location>
        <position position="49"/>
    </location>
    <ligand>
        <name>ATP</name>
        <dbReference type="ChEBI" id="CHEBI:30616"/>
    </ligand>
</feature>
<dbReference type="InterPro" id="IPR011009">
    <property type="entry name" value="Kinase-like_dom_sf"/>
</dbReference>
<dbReference type="PROSITE" id="PS00108">
    <property type="entry name" value="PROTEIN_KINASE_ST"/>
    <property type="match status" value="1"/>
</dbReference>
<dbReference type="PROSITE" id="PS50011">
    <property type="entry name" value="PROTEIN_KINASE_DOM"/>
    <property type="match status" value="1"/>
</dbReference>
<sequence>MGLCASQAIDEAALRRIYELEEEKELGKGSYAVVLRATHRATGEVVAVKRMEKTENLPPFYWQPEVTLLRQCKHENIIGLRNVFQSATHVFIVMELAAGGELFEALISEGAYSEWDAKRFVRDVLEALRFLHGQNIVHRDIKPENLLLTSKNTKEAHIKLADFGTAMVISDKSIFRSEHLTWAYCAPEVLRDMQKSIDPADEPGATTSAFNPKSDVWSVGIVLYVLLSAIHPFDPDGRHTKDQMVQKILQGEFAMSDKLWDDISSEAKAFIHQLLTADPKQRPNAADALQHEWFSSAQTPRAPLKVSTSNGLGQYQRLMQRKFRTSVRAAMAAQSLRRSLQRIRNSKNAMVQAEELQPAETVEQPNRVATSDSLLAQTLPRQPSALSKVFQTQRGEEDEAEDPLQ</sequence>
<dbReference type="CDD" id="cd05117">
    <property type="entry name" value="STKc_CAMK"/>
    <property type="match status" value="1"/>
</dbReference>
<feature type="domain" description="Protein kinase" evidence="6">
    <location>
        <begin position="20"/>
        <end position="294"/>
    </location>
</feature>
<name>A0A8K1FLG6_PYTOL</name>
<evidence type="ECO:0000256" key="3">
    <source>
        <dbReference type="PROSITE-ProRule" id="PRU10141"/>
    </source>
</evidence>
<evidence type="ECO:0000256" key="5">
    <source>
        <dbReference type="SAM" id="MobiDB-lite"/>
    </source>
</evidence>
<organism evidence="7 8">
    <name type="scientific">Pythium oligandrum</name>
    <name type="common">Mycoparasitic fungus</name>
    <dbReference type="NCBI Taxonomy" id="41045"/>
    <lineage>
        <taxon>Eukaryota</taxon>
        <taxon>Sar</taxon>
        <taxon>Stramenopiles</taxon>
        <taxon>Oomycota</taxon>
        <taxon>Peronosporomycetes</taxon>
        <taxon>Pythiales</taxon>
        <taxon>Pythiaceae</taxon>
        <taxon>Pythium</taxon>
    </lineage>
</organism>
<evidence type="ECO:0000256" key="4">
    <source>
        <dbReference type="RuleBase" id="RU000304"/>
    </source>
</evidence>
<dbReference type="Pfam" id="PF00069">
    <property type="entry name" value="Pkinase"/>
    <property type="match status" value="1"/>
</dbReference>
<dbReference type="SUPFAM" id="SSF56112">
    <property type="entry name" value="Protein kinase-like (PK-like)"/>
    <property type="match status" value="1"/>
</dbReference>
<gene>
    <name evidence="7" type="ORF">Poli38472_002753</name>
</gene>
<evidence type="ECO:0000256" key="1">
    <source>
        <dbReference type="ARBA" id="ARBA00022741"/>
    </source>
</evidence>
<dbReference type="EMBL" id="SPLM01000072">
    <property type="protein sequence ID" value="TMW63812.1"/>
    <property type="molecule type" value="Genomic_DNA"/>
</dbReference>
<keyword evidence="1 3" id="KW-0547">Nucleotide-binding</keyword>
<protein>
    <recommendedName>
        <fullName evidence="6">Protein kinase domain-containing protein</fullName>
    </recommendedName>
</protein>
<dbReference type="InterPro" id="IPR008271">
    <property type="entry name" value="Ser/Thr_kinase_AS"/>
</dbReference>
<evidence type="ECO:0000313" key="7">
    <source>
        <dbReference type="EMBL" id="TMW63812.1"/>
    </source>
</evidence>
<feature type="compositionally biased region" description="Acidic residues" evidence="5">
    <location>
        <begin position="396"/>
        <end position="405"/>
    </location>
</feature>
<dbReference type="AlphaFoldDB" id="A0A8K1FLG6"/>
<feature type="compositionally biased region" description="Polar residues" evidence="5">
    <location>
        <begin position="363"/>
        <end position="393"/>
    </location>
</feature>
<dbReference type="GO" id="GO:0005524">
    <property type="term" value="F:ATP binding"/>
    <property type="evidence" value="ECO:0007669"/>
    <property type="project" value="UniProtKB-UniRule"/>
</dbReference>
<keyword evidence="4" id="KW-0808">Transferase</keyword>
<dbReference type="PANTHER" id="PTHR24347">
    <property type="entry name" value="SERINE/THREONINE-PROTEIN KINASE"/>
    <property type="match status" value="1"/>
</dbReference>
<accession>A0A8K1FLG6</accession>
<dbReference type="SMART" id="SM00220">
    <property type="entry name" value="S_TKc"/>
    <property type="match status" value="1"/>
</dbReference>
<evidence type="ECO:0000313" key="8">
    <source>
        <dbReference type="Proteomes" id="UP000794436"/>
    </source>
</evidence>
<dbReference type="Gene3D" id="1.10.510.10">
    <property type="entry name" value="Transferase(Phosphotransferase) domain 1"/>
    <property type="match status" value="1"/>
</dbReference>
<dbReference type="FunFam" id="1.10.510.10:FF:000571">
    <property type="entry name" value="Maternal embryonic leucine zipper kinase"/>
    <property type="match status" value="1"/>
</dbReference>
<reference evidence="7" key="1">
    <citation type="submission" date="2019-03" db="EMBL/GenBank/DDBJ databases">
        <title>Long read genome sequence of the mycoparasitic Pythium oligandrum ATCC 38472 isolated from sugarbeet rhizosphere.</title>
        <authorList>
            <person name="Gaulin E."/>
        </authorList>
    </citation>
    <scope>NUCLEOTIDE SEQUENCE</scope>
    <source>
        <strain evidence="7">ATCC 38472_TT</strain>
    </source>
</reference>
<keyword evidence="4" id="KW-0723">Serine/threonine-protein kinase</keyword>
<evidence type="ECO:0000259" key="6">
    <source>
        <dbReference type="PROSITE" id="PS50011"/>
    </source>
</evidence>
<keyword evidence="4" id="KW-0418">Kinase</keyword>
<keyword evidence="8" id="KW-1185">Reference proteome</keyword>
<proteinExistence type="inferred from homology"/>
<dbReference type="GO" id="GO:0004674">
    <property type="term" value="F:protein serine/threonine kinase activity"/>
    <property type="evidence" value="ECO:0007669"/>
    <property type="project" value="UniProtKB-KW"/>
</dbReference>
<dbReference type="InterPro" id="IPR017441">
    <property type="entry name" value="Protein_kinase_ATP_BS"/>
</dbReference>
<comment type="caution">
    <text evidence="7">The sequence shown here is derived from an EMBL/GenBank/DDBJ whole genome shotgun (WGS) entry which is preliminary data.</text>
</comment>
<dbReference type="PROSITE" id="PS00107">
    <property type="entry name" value="PROTEIN_KINASE_ATP"/>
    <property type="match status" value="1"/>
</dbReference>
<dbReference type="InterPro" id="IPR000719">
    <property type="entry name" value="Prot_kinase_dom"/>
</dbReference>
<dbReference type="OrthoDB" id="40902at2759"/>
<comment type="similarity">
    <text evidence="4">Belongs to the protein kinase superfamily.</text>
</comment>
<evidence type="ECO:0000256" key="2">
    <source>
        <dbReference type="ARBA" id="ARBA00022840"/>
    </source>
</evidence>
<dbReference type="Proteomes" id="UP000794436">
    <property type="component" value="Unassembled WGS sequence"/>
</dbReference>
<feature type="region of interest" description="Disordered" evidence="5">
    <location>
        <begin position="355"/>
        <end position="405"/>
    </location>
</feature>
<keyword evidence="2 3" id="KW-0067">ATP-binding</keyword>